<gene>
    <name evidence="1" type="ORF">PVAP13_9KG283513</name>
</gene>
<comment type="caution">
    <text evidence="1">The sequence shown here is derived from an EMBL/GenBank/DDBJ whole genome shotgun (WGS) entry which is preliminary data.</text>
</comment>
<accession>A0A8T0NI39</accession>
<evidence type="ECO:0000313" key="2">
    <source>
        <dbReference type="Proteomes" id="UP000823388"/>
    </source>
</evidence>
<evidence type="ECO:0000313" key="1">
    <source>
        <dbReference type="EMBL" id="KAG2549651.1"/>
    </source>
</evidence>
<protein>
    <submittedName>
        <fullName evidence="1">Uncharacterized protein</fullName>
    </submittedName>
</protein>
<organism evidence="1 2">
    <name type="scientific">Panicum virgatum</name>
    <name type="common">Blackwell switchgrass</name>
    <dbReference type="NCBI Taxonomy" id="38727"/>
    <lineage>
        <taxon>Eukaryota</taxon>
        <taxon>Viridiplantae</taxon>
        <taxon>Streptophyta</taxon>
        <taxon>Embryophyta</taxon>
        <taxon>Tracheophyta</taxon>
        <taxon>Spermatophyta</taxon>
        <taxon>Magnoliopsida</taxon>
        <taxon>Liliopsida</taxon>
        <taxon>Poales</taxon>
        <taxon>Poaceae</taxon>
        <taxon>PACMAD clade</taxon>
        <taxon>Panicoideae</taxon>
        <taxon>Panicodae</taxon>
        <taxon>Paniceae</taxon>
        <taxon>Panicinae</taxon>
        <taxon>Panicum</taxon>
        <taxon>Panicum sect. Hiantes</taxon>
    </lineage>
</organism>
<dbReference type="Proteomes" id="UP000823388">
    <property type="component" value="Chromosome 9K"/>
</dbReference>
<dbReference type="AlphaFoldDB" id="A0A8T0NI39"/>
<keyword evidence="2" id="KW-1185">Reference proteome</keyword>
<sequence length="126" mass="14407">MTDDEARIIRRELGFQICGNVYNPRRGFNAGDILEGLNKKMLKGSLGLRAFFMCAFQSLLFSNTNSYIRLEDVKYTENLENIGNSNWCKAIVDHLRKATRLYRKDFPDEGIMAPISGYGIFLMEPA</sequence>
<reference evidence="1" key="1">
    <citation type="submission" date="2020-05" db="EMBL/GenBank/DDBJ databases">
        <title>WGS assembly of Panicum virgatum.</title>
        <authorList>
            <person name="Lovell J.T."/>
            <person name="Jenkins J."/>
            <person name="Shu S."/>
            <person name="Juenger T.E."/>
            <person name="Schmutz J."/>
        </authorList>
    </citation>
    <scope>NUCLEOTIDE SEQUENCE</scope>
    <source>
        <strain evidence="1">AP13</strain>
    </source>
</reference>
<proteinExistence type="predicted"/>
<dbReference type="EMBL" id="CM029053">
    <property type="protein sequence ID" value="KAG2549651.1"/>
    <property type="molecule type" value="Genomic_DNA"/>
</dbReference>
<name>A0A8T0NI39_PANVG</name>